<evidence type="ECO:0000313" key="1">
    <source>
        <dbReference type="EMBL" id="KLE33201.1"/>
    </source>
</evidence>
<dbReference type="InterPro" id="IPR021330">
    <property type="entry name" value="DUF2939"/>
</dbReference>
<dbReference type="AlphaFoldDB" id="A0A0G9MR45"/>
<accession>A0A0G9MR45</accession>
<dbReference type="RefSeq" id="WP_047006050.1">
    <property type="nucleotide sequence ID" value="NZ_CP018097.1"/>
</dbReference>
<proteinExistence type="predicted"/>
<dbReference type="OrthoDB" id="7406839at2"/>
<name>A0A0G9MR45_9SPHN</name>
<dbReference type="KEGG" id="egn:BMF35_a2290"/>
<gene>
    <name evidence="1" type="ORF">AAW01_04330</name>
</gene>
<organism evidence="1 2">
    <name type="scientific">Aurantiacibacter gangjinensis</name>
    <dbReference type="NCBI Taxonomy" id="502682"/>
    <lineage>
        <taxon>Bacteria</taxon>
        <taxon>Pseudomonadati</taxon>
        <taxon>Pseudomonadota</taxon>
        <taxon>Alphaproteobacteria</taxon>
        <taxon>Sphingomonadales</taxon>
        <taxon>Erythrobacteraceae</taxon>
        <taxon>Aurantiacibacter</taxon>
    </lineage>
</organism>
<dbReference type="PATRIC" id="fig|502682.8.peg.884"/>
<dbReference type="STRING" id="502682.BMF35_a2290"/>
<evidence type="ECO:0000313" key="2">
    <source>
        <dbReference type="Proteomes" id="UP000053070"/>
    </source>
</evidence>
<sequence length="167" mass="17914">MKKLLALIILIALAFGGWYFASPWLAMRSLADAAQAQDVAALEEKVDFPAFRASASDQLTTVAREQGGPLGELGGALAERFGGDLIDRAVTPENVGNLVASGALIGGLVPERLRTQELGWDVERDGLDHFRAVGTFEDGTAGPILLFRRDGLGWKLTGFELVRTLSF</sequence>
<protein>
    <submittedName>
        <fullName evidence="1">Uncharacterized protein</fullName>
    </submittedName>
</protein>
<comment type="caution">
    <text evidence="1">The sequence shown here is derived from an EMBL/GenBank/DDBJ whole genome shotgun (WGS) entry which is preliminary data.</text>
</comment>
<dbReference type="Proteomes" id="UP000053070">
    <property type="component" value="Unassembled WGS sequence"/>
</dbReference>
<reference evidence="1 2" key="1">
    <citation type="submission" date="2015-04" db="EMBL/GenBank/DDBJ databases">
        <title>The draft genome sequence of Erythrobacr gangjinensis K7-2.</title>
        <authorList>
            <person name="Zhuang L."/>
            <person name="Liu Y."/>
            <person name="Shao Z."/>
        </authorList>
    </citation>
    <scope>NUCLEOTIDE SEQUENCE [LARGE SCALE GENOMIC DNA]</scope>
    <source>
        <strain evidence="1 2">K7-2</strain>
    </source>
</reference>
<dbReference type="Pfam" id="PF11159">
    <property type="entry name" value="DUF2939"/>
    <property type="match status" value="1"/>
</dbReference>
<dbReference type="EMBL" id="LBHC01000001">
    <property type="protein sequence ID" value="KLE33201.1"/>
    <property type="molecule type" value="Genomic_DNA"/>
</dbReference>
<keyword evidence="2" id="KW-1185">Reference proteome</keyword>